<dbReference type="AlphaFoldDB" id="A0A3S5AH86"/>
<proteinExistence type="predicted"/>
<organism evidence="2 3">
    <name type="scientific">Protopolystoma xenopodis</name>
    <dbReference type="NCBI Taxonomy" id="117903"/>
    <lineage>
        <taxon>Eukaryota</taxon>
        <taxon>Metazoa</taxon>
        <taxon>Spiralia</taxon>
        <taxon>Lophotrochozoa</taxon>
        <taxon>Platyhelminthes</taxon>
        <taxon>Monogenea</taxon>
        <taxon>Polyopisthocotylea</taxon>
        <taxon>Polystomatidea</taxon>
        <taxon>Polystomatidae</taxon>
        <taxon>Protopolystoma</taxon>
    </lineage>
</organism>
<sequence length="145" mass="15993">MGALLSCHSLVSSKSVAERRLLQTWPRTASATGPRRVASWSAGSKGLASEPRRKLRDMTLRRCRLAASEADEIFFPIRRAATTSVPPEPEARRTGSKGYVETSQAMQDTILAACARLKRKEESGARAREPLDASEKMRRLLLGQI</sequence>
<dbReference type="EMBL" id="CAAALY010028410">
    <property type="protein sequence ID" value="VEL16420.1"/>
    <property type="molecule type" value="Genomic_DNA"/>
</dbReference>
<accession>A0A3S5AH86</accession>
<evidence type="ECO:0000313" key="2">
    <source>
        <dbReference type="EMBL" id="VEL16420.1"/>
    </source>
</evidence>
<name>A0A3S5AH86_9PLAT</name>
<evidence type="ECO:0000313" key="3">
    <source>
        <dbReference type="Proteomes" id="UP000784294"/>
    </source>
</evidence>
<feature type="region of interest" description="Disordered" evidence="1">
    <location>
        <begin position="33"/>
        <end position="52"/>
    </location>
</feature>
<comment type="caution">
    <text evidence="2">The sequence shown here is derived from an EMBL/GenBank/DDBJ whole genome shotgun (WGS) entry which is preliminary data.</text>
</comment>
<protein>
    <submittedName>
        <fullName evidence="2">Uncharacterized protein</fullName>
    </submittedName>
</protein>
<keyword evidence="3" id="KW-1185">Reference proteome</keyword>
<reference evidence="2" key="1">
    <citation type="submission" date="2018-11" db="EMBL/GenBank/DDBJ databases">
        <authorList>
            <consortium name="Pathogen Informatics"/>
        </authorList>
    </citation>
    <scope>NUCLEOTIDE SEQUENCE</scope>
</reference>
<feature type="region of interest" description="Disordered" evidence="1">
    <location>
        <begin position="80"/>
        <end position="100"/>
    </location>
</feature>
<gene>
    <name evidence="2" type="ORF">PXEA_LOCUS9860</name>
</gene>
<evidence type="ECO:0000256" key="1">
    <source>
        <dbReference type="SAM" id="MobiDB-lite"/>
    </source>
</evidence>
<dbReference type="Proteomes" id="UP000784294">
    <property type="component" value="Unassembled WGS sequence"/>
</dbReference>